<gene>
    <name evidence="8" type="ORF">BKA55DRAFT_562362</name>
</gene>
<proteinExistence type="inferred from homology"/>
<dbReference type="PANTHER" id="PTHR33048">
    <property type="entry name" value="PTH11-LIKE INTEGRAL MEMBRANE PROTEIN (AFU_ORTHOLOGUE AFUA_5G11245)"/>
    <property type="match status" value="1"/>
</dbReference>
<evidence type="ECO:0000259" key="7">
    <source>
        <dbReference type="Pfam" id="PF20684"/>
    </source>
</evidence>
<dbReference type="Pfam" id="PF20684">
    <property type="entry name" value="Fung_rhodopsin"/>
    <property type="match status" value="1"/>
</dbReference>
<feature type="transmembrane region" description="Helical" evidence="6">
    <location>
        <begin position="128"/>
        <end position="146"/>
    </location>
</feature>
<accession>A0A9P9HLU4</accession>
<keyword evidence="4 6" id="KW-0472">Membrane</keyword>
<keyword evidence="2 6" id="KW-0812">Transmembrane</keyword>
<evidence type="ECO:0000256" key="1">
    <source>
        <dbReference type="ARBA" id="ARBA00004141"/>
    </source>
</evidence>
<keyword evidence="9" id="KW-1185">Reference proteome</keyword>
<evidence type="ECO:0000256" key="3">
    <source>
        <dbReference type="ARBA" id="ARBA00022989"/>
    </source>
</evidence>
<feature type="transmembrane region" description="Helical" evidence="6">
    <location>
        <begin position="94"/>
        <end position="116"/>
    </location>
</feature>
<sequence>MGGAKFWLCIRWGYALGGPGWYSYALFTIKLTFLIHYYRIMSVSNMRWLYSSALAFVTLWGIFIGVGVFLVCIPLQAFWDPRVDGRCFPSQSTLWYVSGVVHVVTDFAIIVMPLPIVWKLKLPRSQKIYLTGIFGLGSLTVAIAILRMRWLKPVADMTWWNVTPASWSMAEIASGITCACLPTFKPLLVGIKNWFPQLDKGDSTICLQEQGSEGITGSTLAAFEGHGVVGSGPKVPTSISMYGTQTSISAIQGGKKSMRKPIQTV</sequence>
<dbReference type="PANTHER" id="PTHR33048:SF47">
    <property type="entry name" value="INTEGRAL MEMBRANE PROTEIN-RELATED"/>
    <property type="match status" value="1"/>
</dbReference>
<protein>
    <recommendedName>
        <fullName evidence="7">Rhodopsin domain-containing protein</fullName>
    </recommendedName>
</protein>
<evidence type="ECO:0000256" key="5">
    <source>
        <dbReference type="ARBA" id="ARBA00038359"/>
    </source>
</evidence>
<dbReference type="InterPro" id="IPR052337">
    <property type="entry name" value="SAT4-like"/>
</dbReference>
<keyword evidence="3 6" id="KW-1133">Transmembrane helix</keyword>
<feature type="transmembrane region" description="Helical" evidence="6">
    <location>
        <begin position="53"/>
        <end position="79"/>
    </location>
</feature>
<feature type="domain" description="Rhodopsin" evidence="7">
    <location>
        <begin position="21"/>
        <end position="188"/>
    </location>
</feature>
<comment type="caution">
    <text evidence="8">The sequence shown here is derived from an EMBL/GenBank/DDBJ whole genome shotgun (WGS) entry which is preliminary data.</text>
</comment>
<dbReference type="OrthoDB" id="10017208at2759"/>
<dbReference type="EMBL" id="JAGMUX010000005">
    <property type="protein sequence ID" value="KAH7259313.1"/>
    <property type="molecule type" value="Genomic_DNA"/>
</dbReference>
<comment type="subcellular location">
    <subcellularLocation>
        <location evidence="1">Membrane</location>
        <topology evidence="1">Multi-pass membrane protein</topology>
    </subcellularLocation>
</comment>
<dbReference type="GeneID" id="70222225"/>
<name>A0A9P9HLU4_FUSRE</name>
<feature type="transmembrane region" description="Helical" evidence="6">
    <location>
        <begin position="21"/>
        <end position="41"/>
    </location>
</feature>
<comment type="similarity">
    <text evidence="5">Belongs to the SAT4 family.</text>
</comment>
<evidence type="ECO:0000256" key="4">
    <source>
        <dbReference type="ARBA" id="ARBA00023136"/>
    </source>
</evidence>
<reference evidence="8" key="1">
    <citation type="journal article" date="2021" name="Nat. Commun.">
        <title>Genetic determinants of endophytism in the Arabidopsis root mycobiome.</title>
        <authorList>
            <person name="Mesny F."/>
            <person name="Miyauchi S."/>
            <person name="Thiergart T."/>
            <person name="Pickel B."/>
            <person name="Atanasova L."/>
            <person name="Karlsson M."/>
            <person name="Huettel B."/>
            <person name="Barry K.W."/>
            <person name="Haridas S."/>
            <person name="Chen C."/>
            <person name="Bauer D."/>
            <person name="Andreopoulos W."/>
            <person name="Pangilinan J."/>
            <person name="LaButti K."/>
            <person name="Riley R."/>
            <person name="Lipzen A."/>
            <person name="Clum A."/>
            <person name="Drula E."/>
            <person name="Henrissat B."/>
            <person name="Kohler A."/>
            <person name="Grigoriev I.V."/>
            <person name="Martin F.M."/>
            <person name="Hacquard S."/>
        </authorList>
    </citation>
    <scope>NUCLEOTIDE SEQUENCE</scope>
    <source>
        <strain evidence="8">MPI-CAGE-AT-0023</strain>
    </source>
</reference>
<evidence type="ECO:0000313" key="8">
    <source>
        <dbReference type="EMBL" id="KAH7259313.1"/>
    </source>
</evidence>
<dbReference type="GO" id="GO:0016020">
    <property type="term" value="C:membrane"/>
    <property type="evidence" value="ECO:0007669"/>
    <property type="project" value="UniProtKB-SubCell"/>
</dbReference>
<dbReference type="InterPro" id="IPR049326">
    <property type="entry name" value="Rhodopsin_dom_fungi"/>
</dbReference>
<evidence type="ECO:0000313" key="9">
    <source>
        <dbReference type="Proteomes" id="UP000720189"/>
    </source>
</evidence>
<dbReference type="AlphaFoldDB" id="A0A9P9HLU4"/>
<dbReference type="RefSeq" id="XP_046052021.1">
    <property type="nucleotide sequence ID" value="XM_046192271.1"/>
</dbReference>
<dbReference type="Proteomes" id="UP000720189">
    <property type="component" value="Unassembled WGS sequence"/>
</dbReference>
<organism evidence="8 9">
    <name type="scientific">Fusarium redolens</name>
    <dbReference type="NCBI Taxonomy" id="48865"/>
    <lineage>
        <taxon>Eukaryota</taxon>
        <taxon>Fungi</taxon>
        <taxon>Dikarya</taxon>
        <taxon>Ascomycota</taxon>
        <taxon>Pezizomycotina</taxon>
        <taxon>Sordariomycetes</taxon>
        <taxon>Hypocreomycetidae</taxon>
        <taxon>Hypocreales</taxon>
        <taxon>Nectriaceae</taxon>
        <taxon>Fusarium</taxon>
        <taxon>Fusarium redolens species complex</taxon>
    </lineage>
</organism>
<evidence type="ECO:0000256" key="2">
    <source>
        <dbReference type="ARBA" id="ARBA00022692"/>
    </source>
</evidence>
<evidence type="ECO:0000256" key="6">
    <source>
        <dbReference type="SAM" id="Phobius"/>
    </source>
</evidence>